<dbReference type="PROSITE" id="PS50071">
    <property type="entry name" value="HOMEOBOX_2"/>
    <property type="match status" value="1"/>
</dbReference>
<keyword evidence="2" id="KW-0479">Metal-binding</keyword>
<dbReference type="PROSITE" id="PS50157">
    <property type="entry name" value="ZINC_FINGER_C2H2_2"/>
    <property type="match status" value="9"/>
</dbReference>
<evidence type="ECO:0000256" key="7">
    <source>
        <dbReference type="ARBA" id="ARBA00023155"/>
    </source>
</evidence>
<keyword evidence="7 10" id="KW-0371">Homeobox</keyword>
<evidence type="ECO:0000256" key="11">
    <source>
        <dbReference type="RuleBase" id="RU000682"/>
    </source>
</evidence>
<feature type="region of interest" description="Disordered" evidence="12">
    <location>
        <begin position="104"/>
        <end position="159"/>
    </location>
</feature>
<feature type="DNA-binding region" description="Homeobox" evidence="10">
    <location>
        <begin position="814"/>
        <end position="873"/>
    </location>
</feature>
<evidence type="ECO:0000256" key="8">
    <source>
        <dbReference type="ARBA" id="ARBA00023242"/>
    </source>
</evidence>
<dbReference type="SMART" id="SM00389">
    <property type="entry name" value="HOX"/>
    <property type="match status" value="1"/>
</dbReference>
<name>A0A8D8TN89_9HEMI</name>
<dbReference type="InterPro" id="IPR036236">
    <property type="entry name" value="Znf_C2H2_sf"/>
</dbReference>
<dbReference type="Pfam" id="PF13894">
    <property type="entry name" value="zf-C2H2_4"/>
    <property type="match status" value="1"/>
</dbReference>
<dbReference type="PROSITE" id="PS00028">
    <property type="entry name" value="ZINC_FINGER_C2H2_1"/>
    <property type="match status" value="4"/>
</dbReference>
<feature type="domain" description="C2H2-type" evidence="14">
    <location>
        <begin position="1096"/>
        <end position="1123"/>
    </location>
</feature>
<keyword evidence="4 9" id="KW-0863">Zinc-finger</keyword>
<dbReference type="EMBL" id="HBUF01290790">
    <property type="protein sequence ID" value="CAG6689175.1"/>
    <property type="molecule type" value="Transcribed_RNA"/>
</dbReference>
<evidence type="ECO:0000256" key="4">
    <source>
        <dbReference type="ARBA" id="ARBA00022771"/>
    </source>
</evidence>
<feature type="domain" description="Homeobox" evidence="13">
    <location>
        <begin position="812"/>
        <end position="872"/>
    </location>
</feature>
<evidence type="ECO:0000256" key="2">
    <source>
        <dbReference type="ARBA" id="ARBA00022723"/>
    </source>
</evidence>
<evidence type="ECO:0000256" key="10">
    <source>
        <dbReference type="PROSITE-ProRule" id="PRU00108"/>
    </source>
</evidence>
<dbReference type="SUPFAM" id="SSF46689">
    <property type="entry name" value="Homeodomain-like"/>
    <property type="match status" value="1"/>
</dbReference>
<comment type="subcellular location">
    <subcellularLocation>
        <location evidence="1 10 11">Nucleus</location>
    </subcellularLocation>
</comment>
<dbReference type="InterPro" id="IPR013087">
    <property type="entry name" value="Znf_C2H2_type"/>
</dbReference>
<protein>
    <submittedName>
        <fullName evidence="15">Zinc finger protein 1</fullName>
    </submittedName>
</protein>
<feature type="compositionally biased region" description="Polar residues" evidence="12">
    <location>
        <begin position="898"/>
        <end position="912"/>
    </location>
</feature>
<dbReference type="GO" id="GO:0008270">
    <property type="term" value="F:zinc ion binding"/>
    <property type="evidence" value="ECO:0007669"/>
    <property type="project" value="UniProtKB-KW"/>
</dbReference>
<dbReference type="GO" id="GO:0000978">
    <property type="term" value="F:RNA polymerase II cis-regulatory region sequence-specific DNA binding"/>
    <property type="evidence" value="ECO:0007669"/>
    <property type="project" value="TreeGrafter"/>
</dbReference>
<dbReference type="PANTHER" id="PTHR24391:SF27">
    <property type="entry name" value="ZINC FINGER PROTEIN 1"/>
    <property type="match status" value="1"/>
</dbReference>
<evidence type="ECO:0000313" key="15">
    <source>
        <dbReference type="EMBL" id="CAG6689175.1"/>
    </source>
</evidence>
<dbReference type="AlphaFoldDB" id="A0A8D8TN89"/>
<dbReference type="PANTHER" id="PTHR24391">
    <property type="entry name" value="HISTONE H4 TRANSCRIPTION FACTOR-RELATED"/>
    <property type="match status" value="1"/>
</dbReference>
<feature type="compositionally biased region" description="Acidic residues" evidence="12">
    <location>
        <begin position="618"/>
        <end position="632"/>
    </location>
</feature>
<organism evidence="15">
    <name type="scientific">Cacopsylla melanoneura</name>
    <dbReference type="NCBI Taxonomy" id="428564"/>
    <lineage>
        <taxon>Eukaryota</taxon>
        <taxon>Metazoa</taxon>
        <taxon>Ecdysozoa</taxon>
        <taxon>Arthropoda</taxon>
        <taxon>Hexapoda</taxon>
        <taxon>Insecta</taxon>
        <taxon>Pterygota</taxon>
        <taxon>Neoptera</taxon>
        <taxon>Paraneoptera</taxon>
        <taxon>Hemiptera</taxon>
        <taxon>Sternorrhyncha</taxon>
        <taxon>Psylloidea</taxon>
        <taxon>Psyllidae</taxon>
        <taxon>Psyllinae</taxon>
        <taxon>Cacopsylla</taxon>
    </lineage>
</organism>
<dbReference type="CDD" id="cd00086">
    <property type="entry name" value="homeodomain"/>
    <property type="match status" value="1"/>
</dbReference>
<feature type="domain" description="C2H2-type" evidence="14">
    <location>
        <begin position="415"/>
        <end position="442"/>
    </location>
</feature>
<evidence type="ECO:0000256" key="6">
    <source>
        <dbReference type="ARBA" id="ARBA00023125"/>
    </source>
</evidence>
<feature type="domain" description="C2H2-type" evidence="14">
    <location>
        <begin position="727"/>
        <end position="757"/>
    </location>
</feature>
<dbReference type="SMART" id="SM00355">
    <property type="entry name" value="ZnF_C2H2"/>
    <property type="match status" value="9"/>
</dbReference>
<evidence type="ECO:0000256" key="1">
    <source>
        <dbReference type="ARBA" id="ARBA00004123"/>
    </source>
</evidence>
<feature type="region of interest" description="Disordered" evidence="12">
    <location>
        <begin position="263"/>
        <end position="284"/>
    </location>
</feature>
<dbReference type="SUPFAM" id="SSF57667">
    <property type="entry name" value="beta-beta-alpha zinc fingers"/>
    <property type="match status" value="4"/>
</dbReference>
<dbReference type="InterPro" id="IPR051574">
    <property type="entry name" value="ZnF_E-box_Homeobox"/>
</dbReference>
<feature type="domain" description="C2H2-type" evidence="14">
    <location>
        <begin position="1068"/>
        <end position="1095"/>
    </location>
</feature>
<accession>A0A8D8TN89</accession>
<dbReference type="GO" id="GO:0000122">
    <property type="term" value="P:negative regulation of transcription by RNA polymerase II"/>
    <property type="evidence" value="ECO:0007669"/>
    <property type="project" value="UniProtKB-ARBA"/>
</dbReference>
<dbReference type="Pfam" id="PF00046">
    <property type="entry name" value="Homeodomain"/>
    <property type="match status" value="1"/>
</dbReference>
<dbReference type="InterPro" id="IPR001356">
    <property type="entry name" value="HD"/>
</dbReference>
<dbReference type="FunFam" id="3.30.160.60:FF:000744">
    <property type="entry name" value="zinc finger E-box-binding homeobox 1"/>
    <property type="match status" value="1"/>
</dbReference>
<feature type="domain" description="C2H2-type" evidence="14">
    <location>
        <begin position="443"/>
        <end position="462"/>
    </location>
</feature>
<dbReference type="GO" id="GO:0000981">
    <property type="term" value="F:DNA-binding transcription factor activity, RNA polymerase II-specific"/>
    <property type="evidence" value="ECO:0007669"/>
    <property type="project" value="TreeGrafter"/>
</dbReference>
<dbReference type="GO" id="GO:0005634">
    <property type="term" value="C:nucleus"/>
    <property type="evidence" value="ECO:0007669"/>
    <property type="project" value="UniProtKB-SubCell"/>
</dbReference>
<evidence type="ECO:0000259" key="14">
    <source>
        <dbReference type="PROSITE" id="PS50157"/>
    </source>
</evidence>
<dbReference type="Gene3D" id="3.30.160.60">
    <property type="entry name" value="Classic Zinc Finger"/>
    <property type="match status" value="7"/>
</dbReference>
<feature type="region of interest" description="Disordered" evidence="12">
    <location>
        <begin position="887"/>
        <end position="926"/>
    </location>
</feature>
<evidence type="ECO:0000256" key="9">
    <source>
        <dbReference type="PROSITE-ProRule" id="PRU00042"/>
    </source>
</evidence>
<dbReference type="InterPro" id="IPR009057">
    <property type="entry name" value="Homeodomain-like_sf"/>
</dbReference>
<feature type="domain" description="C2H2-type" evidence="14">
    <location>
        <begin position="323"/>
        <end position="352"/>
    </location>
</feature>
<keyword evidence="5" id="KW-0862">Zinc</keyword>
<dbReference type="Pfam" id="PF00096">
    <property type="entry name" value="zf-C2H2"/>
    <property type="match status" value="5"/>
</dbReference>
<dbReference type="FunFam" id="3.30.160.60:FF:000045">
    <property type="entry name" value="ZFP69 zinc finger protein B"/>
    <property type="match status" value="2"/>
</dbReference>
<feature type="compositionally biased region" description="Basic and acidic residues" evidence="12">
    <location>
        <begin position="651"/>
        <end position="671"/>
    </location>
</feature>
<evidence type="ECO:0000259" key="13">
    <source>
        <dbReference type="PROSITE" id="PS50071"/>
    </source>
</evidence>
<proteinExistence type="predicted"/>
<feature type="domain" description="C2H2-type" evidence="14">
    <location>
        <begin position="1124"/>
        <end position="1152"/>
    </location>
</feature>
<sequence>MSIHLLLFLSYEVHFSNIGSQQFEFFFFQIFQNEVQRVRFRVLNFLENFDASVTLFPNLYITVGQSGAVEHARIVRQVRSPRVRIVRLDGRILFVVPCPRPRPESRTMLASSNGNVAGENKDRRKQAKPQRNIELDGEGGDCGEGGDVQKENSDDGNKLTKSRRMVIRQETDRHCQSGEELMQIKSNMKNGLHEDHEQVNKLMQIKSNMNSGLHEDHEQAVMEAIEMEAMRDIKMNGMMDDESEDEDSSEDELKIDEDYMMDDEEEEEANDENVTRNHQKSVPLPNSSAFLKEASLAPVVADSSDSDFSGALSPVSAASGTYFKCPNCGQGFNSPHHMKDHLEVCMETAGASSILSPCNQCNAVFSSRDLLEKHELLHSPNSQVSCKLCNKTFANVYRLQRHMISHDESALLRKFKCNQCEKAFKFKHHLKEHLRIHSGEKPFVCNNCGKRFSHSGSYSSHMTSKKCLIMNLKINSQRNHPLNNNNNHNLTNGNSIIHKQPIVQQLSRNNKRNNNINNNYSLSKYSAEASASASAQAALLANLQSHPASLHPYFLQNGLNIASHPDTNGNPPFFPNTLTHLLEQLKSSTLQLTSQARSDISEDRDEEEIDVTIREIKDDEEDEKIDVDDNENENDKGVNCDNLSENEEDLSNEKENKHDNEHGEVTREEPKFSLDNTATYDAMKIILNSVSSNVNQQMLSNSGASCSSGCHSSGAPSPSMEVESERLSCKYCSKCFTSGIDLHQHERYICNNNDAKHSDRIATSEGLASRLEDAIKSNDEHELSYYSNSDDGASKHEIMTEDEDVEIDQDGNKKVRVRSQIAEEQLSILKTYYAINPRPKKDELMKIADKVGFNIRVVQVWFQNNRARDRREGKLVNIPYHPYAAAVPSEQPLDLSTKKSTNSSPASSPQRNSDSEEYSGGAVNLSKSSPSFIRPKLEWFSSDYTRSPSPPSDASSRLASMLSQPLLRIPPNGSSIGLVPMERLLDFHSTSHSPLPGVMMQHNGNSSPSSGKRSWKQSFAELSSDMGSLEGDESMDRMDDDSSERKLKGRLMMYSTAAGDDNSAEGQYSCDQCDKVFAKHSSLARHKYEHSGQRPYKCVDCPKAFKHKHHLTEHKRLHSGEKPFQCCKCLKRFSHSGSYSQHMNHRYSYCKPYRESGNAAAAAAAAAPHGDAVNLSVQYFARSPRHQRALPLHGEPVVAASPT</sequence>
<dbReference type="Gene3D" id="1.10.10.60">
    <property type="entry name" value="Homeodomain-like"/>
    <property type="match status" value="1"/>
</dbReference>
<evidence type="ECO:0000256" key="3">
    <source>
        <dbReference type="ARBA" id="ARBA00022737"/>
    </source>
</evidence>
<feature type="domain" description="C2H2-type" evidence="14">
    <location>
        <begin position="356"/>
        <end position="383"/>
    </location>
</feature>
<feature type="domain" description="C2H2-type" evidence="14">
    <location>
        <begin position="384"/>
        <end position="406"/>
    </location>
</feature>
<evidence type="ECO:0000256" key="5">
    <source>
        <dbReference type="ARBA" id="ARBA00022833"/>
    </source>
</evidence>
<dbReference type="FunFam" id="3.30.160.60:FF:000013">
    <property type="entry name" value="Putative zinc finger E-box-binding homeobox 2"/>
    <property type="match status" value="2"/>
</dbReference>
<evidence type="ECO:0000256" key="12">
    <source>
        <dbReference type="SAM" id="MobiDB-lite"/>
    </source>
</evidence>
<feature type="compositionally biased region" description="Basic and acidic residues" evidence="12">
    <location>
        <begin position="147"/>
        <end position="158"/>
    </location>
</feature>
<feature type="region of interest" description="Disordered" evidence="12">
    <location>
        <begin position="594"/>
        <end position="671"/>
    </location>
</feature>
<keyword evidence="3" id="KW-0677">Repeat</keyword>
<keyword evidence="8 10" id="KW-0539">Nucleus</keyword>
<reference evidence="15" key="1">
    <citation type="submission" date="2021-05" db="EMBL/GenBank/DDBJ databases">
        <authorList>
            <person name="Alioto T."/>
            <person name="Alioto T."/>
            <person name="Gomez Garrido J."/>
        </authorList>
    </citation>
    <scope>NUCLEOTIDE SEQUENCE</scope>
</reference>
<keyword evidence="6 10" id="KW-0238">DNA-binding</keyword>